<proteinExistence type="predicted"/>
<dbReference type="Pfam" id="PF20434">
    <property type="entry name" value="BD-FAE"/>
    <property type="match status" value="1"/>
</dbReference>
<dbReference type="EMBL" id="LKEV01000003">
    <property type="protein sequence ID" value="KQB86279.1"/>
    <property type="molecule type" value="Genomic_DNA"/>
</dbReference>
<protein>
    <recommendedName>
        <fullName evidence="2">BD-FAE-like domain-containing protein</fullName>
    </recommendedName>
</protein>
<dbReference type="InterPro" id="IPR048121">
    <property type="entry name" value="Tannase_A"/>
</dbReference>
<evidence type="ECO:0000313" key="4">
    <source>
        <dbReference type="Proteomes" id="UP000050488"/>
    </source>
</evidence>
<evidence type="ECO:0000313" key="3">
    <source>
        <dbReference type="EMBL" id="KQB86279.1"/>
    </source>
</evidence>
<evidence type="ECO:0000259" key="2">
    <source>
        <dbReference type="Pfam" id="PF20434"/>
    </source>
</evidence>
<keyword evidence="4" id="KW-1185">Reference proteome</keyword>
<comment type="caution">
    <text evidence="3">The sequence shown here is derived from an EMBL/GenBank/DDBJ whole genome shotgun (WGS) entry which is preliminary data.</text>
</comment>
<dbReference type="InterPro" id="IPR029058">
    <property type="entry name" value="AB_hydrolase_fold"/>
</dbReference>
<evidence type="ECO:0000256" key="1">
    <source>
        <dbReference type="SAM" id="MobiDB-lite"/>
    </source>
</evidence>
<sequence>MADSLNRKAASFMKKSLLTIAGTLAIVGLGSVTLVACGTSQESSSAASTAAPASSSQNIDYSSLAIDNAAWKYDSDNDVYYQLGNEYVTQPEATDYETMGIFVPGAYLDAKDNGDGTYTASVKKDASVGDYKASTAPIVLPVNTPGYAAQKPPTEYSYDSIAEYMNAGMIYVWPGIRGKDSNTAEYTGNAPWGATDIKAAIRYLRYNDEALAGDKEQVFVFGHSGGGAQSAIVGASGDSELYEPYLNTIGAAMMDASGKELSDAVAGAMTWCPITSLDEANSAYEWNMGQFADTDTRAEGTWTKEYSNDLAAQFAQYINEMNLKGENGEELELKESDNGIYQAGSYYDAIVQVVEDSLNDFLKVTQFPYTPSNVTMAGMGTGIGQTGAAGQGGDSLPELPEGATPPAGMGGDSEEDSTTYNTVEEYIDSLNSDSEWVEYDSAKNTAKAL</sequence>
<dbReference type="PATRIC" id="fig|1544413.3.peg.1207"/>
<dbReference type="SUPFAM" id="SSF53474">
    <property type="entry name" value="alpha/beta-Hydrolases"/>
    <property type="match status" value="1"/>
</dbReference>
<accession>A0A0Q0YI17</accession>
<dbReference type="STRING" id="1544413.Clow_01198"/>
<dbReference type="Proteomes" id="UP000050488">
    <property type="component" value="Unassembled WGS sequence"/>
</dbReference>
<dbReference type="AlphaFoldDB" id="A0A0Q0YI17"/>
<dbReference type="NCBIfam" id="NF041555">
    <property type="entry name" value="tannase_A"/>
    <property type="match status" value="1"/>
</dbReference>
<name>A0A0Q0YI17_9CORY</name>
<feature type="domain" description="BD-FAE-like" evidence="2">
    <location>
        <begin position="135"/>
        <end position="246"/>
    </location>
</feature>
<organism evidence="3 4">
    <name type="scientific">Corynebacterium lowii</name>
    <dbReference type="NCBI Taxonomy" id="1544413"/>
    <lineage>
        <taxon>Bacteria</taxon>
        <taxon>Bacillati</taxon>
        <taxon>Actinomycetota</taxon>
        <taxon>Actinomycetes</taxon>
        <taxon>Mycobacteriales</taxon>
        <taxon>Corynebacteriaceae</taxon>
        <taxon>Corynebacterium</taxon>
    </lineage>
</organism>
<dbReference type="InterPro" id="IPR049492">
    <property type="entry name" value="BD-FAE-like_dom"/>
</dbReference>
<dbReference type="ESTHER" id="9cory-a0a0q0yi17">
    <property type="family name" value="Tannase_Bact"/>
</dbReference>
<reference evidence="3 4" key="1">
    <citation type="submission" date="2015-10" db="EMBL/GenBank/DDBJ databases">
        <title>Corynebacteirum lowii and Corynebacterium oculi species nova, derived from human clinical disease and and emended description of Corynebacterium mastiditis.</title>
        <authorList>
            <person name="Bernard K."/>
            <person name="Pacheco A.L."/>
            <person name="Mcdougall C."/>
            <person name="Burtx T."/>
            <person name="Weibe D."/>
            <person name="Tyler S."/>
            <person name="Olson A.B."/>
            <person name="Cnockaert M."/>
            <person name="Eguchi H."/>
            <person name="Kuwahara T."/>
            <person name="Nakayama-Imaohji H."/>
            <person name="Boudewijins M."/>
            <person name="Van Hoecke F."/>
            <person name="Bernier A.-M."/>
            <person name="Vandamme P."/>
        </authorList>
    </citation>
    <scope>NUCLEOTIDE SEQUENCE [LARGE SCALE GENOMIC DNA]</scope>
    <source>
        <strain evidence="3 4">NML 130206</strain>
    </source>
</reference>
<dbReference type="Gene3D" id="3.40.50.1820">
    <property type="entry name" value="alpha/beta hydrolase"/>
    <property type="match status" value="1"/>
</dbReference>
<feature type="region of interest" description="Disordered" evidence="1">
    <location>
        <begin position="385"/>
        <end position="419"/>
    </location>
</feature>
<gene>
    <name evidence="3" type="ORF">Clow_01198</name>
</gene>